<sequence length="328" mass="37136">MASLRYGFLRRATLFARRANHWLIARVAMGALWSLRKLPPDRALDFAAAAARRIGPWFGRHRTAVDNLRNAYPEKSAEEIEAIALDMWDNMARLAAEYIFLDQLFDFDPANRQSGRIEIVGEDLFVRLAAENKPHILVTGHLGNFELLPIAAAVHGLKVTALFRPPNNPYIADYVLSTRRSTMGELLETRAGAAFALASILERGGNVGALVDQKFIDGVPGQFFGRECQTNPVVPMLARRFECPVHPARCIRLPGNRYRLEIHEALELPRNADGVIDIEAATQRLNDLVEGWVREHPGQWMWFHKRWAISRRQKRSRKNGRGTQSARS</sequence>
<comment type="caution">
    <text evidence="7">The sequence shown here is derived from an EMBL/GenBank/DDBJ whole genome shotgun (WGS) entry which is preliminary data.</text>
</comment>
<dbReference type="Pfam" id="PF03279">
    <property type="entry name" value="Lip_A_acyltrans"/>
    <property type="match status" value="1"/>
</dbReference>
<keyword evidence="5" id="KW-0472">Membrane</keyword>
<comment type="subcellular location">
    <subcellularLocation>
        <location evidence="1">Cell inner membrane</location>
    </subcellularLocation>
</comment>
<proteinExistence type="predicted"/>
<accession>A0ABV3QVZ4</accession>
<evidence type="ECO:0000313" key="7">
    <source>
        <dbReference type="EMBL" id="MEW9805211.1"/>
    </source>
</evidence>
<dbReference type="EMBL" id="JBFOCI010000001">
    <property type="protein sequence ID" value="MEW9805211.1"/>
    <property type="molecule type" value="Genomic_DNA"/>
</dbReference>
<keyword evidence="4" id="KW-0808">Transferase</keyword>
<dbReference type="RefSeq" id="WP_367722529.1">
    <property type="nucleotide sequence ID" value="NZ_JBFOCH010000013.1"/>
</dbReference>
<evidence type="ECO:0000256" key="5">
    <source>
        <dbReference type="ARBA" id="ARBA00023136"/>
    </source>
</evidence>
<keyword evidence="2" id="KW-1003">Cell membrane</keyword>
<dbReference type="NCBIfam" id="NF005120">
    <property type="entry name" value="PRK06553.1"/>
    <property type="match status" value="1"/>
</dbReference>
<keyword evidence="6 7" id="KW-0012">Acyltransferase</keyword>
<dbReference type="PANTHER" id="PTHR30606:SF9">
    <property type="entry name" value="LIPID A BIOSYNTHESIS LAUROYLTRANSFERASE"/>
    <property type="match status" value="1"/>
</dbReference>
<evidence type="ECO:0000256" key="1">
    <source>
        <dbReference type="ARBA" id="ARBA00004533"/>
    </source>
</evidence>
<reference evidence="7 8" key="1">
    <citation type="submission" date="2024-06" db="EMBL/GenBank/DDBJ databases">
        <authorList>
            <person name="Tuo L."/>
        </authorList>
    </citation>
    <scope>NUCLEOTIDE SEQUENCE [LARGE SCALE GENOMIC DNA]</scope>
    <source>
        <strain evidence="7 8">ZMM04-5</strain>
    </source>
</reference>
<dbReference type="PANTHER" id="PTHR30606">
    <property type="entry name" value="LIPID A BIOSYNTHESIS LAUROYL ACYLTRANSFERASE"/>
    <property type="match status" value="1"/>
</dbReference>
<evidence type="ECO:0000256" key="4">
    <source>
        <dbReference type="ARBA" id="ARBA00022679"/>
    </source>
</evidence>
<evidence type="ECO:0000313" key="8">
    <source>
        <dbReference type="Proteomes" id="UP001556196"/>
    </source>
</evidence>
<keyword evidence="3" id="KW-0997">Cell inner membrane</keyword>
<keyword evidence="8" id="KW-1185">Reference proteome</keyword>
<dbReference type="GO" id="GO:0016746">
    <property type="term" value="F:acyltransferase activity"/>
    <property type="evidence" value="ECO:0007669"/>
    <property type="project" value="UniProtKB-KW"/>
</dbReference>
<evidence type="ECO:0000256" key="3">
    <source>
        <dbReference type="ARBA" id="ARBA00022519"/>
    </source>
</evidence>
<dbReference type="InterPro" id="IPR004960">
    <property type="entry name" value="LipA_acyltrans"/>
</dbReference>
<dbReference type="CDD" id="cd07984">
    <property type="entry name" value="LPLAT_LABLAT-like"/>
    <property type="match status" value="1"/>
</dbReference>
<protein>
    <submittedName>
        <fullName evidence="7">Lipid A biosynthesis lauroyl acyltransferase</fullName>
    </submittedName>
</protein>
<dbReference type="Proteomes" id="UP001556196">
    <property type="component" value="Unassembled WGS sequence"/>
</dbReference>
<name>A0ABV3QVZ4_9HYPH</name>
<evidence type="ECO:0000256" key="6">
    <source>
        <dbReference type="ARBA" id="ARBA00023315"/>
    </source>
</evidence>
<evidence type="ECO:0000256" key="2">
    <source>
        <dbReference type="ARBA" id="ARBA00022475"/>
    </source>
</evidence>
<organism evidence="7 8">
    <name type="scientific">Mesorhizobium marinum</name>
    <dbReference type="NCBI Taxonomy" id="3228790"/>
    <lineage>
        <taxon>Bacteria</taxon>
        <taxon>Pseudomonadati</taxon>
        <taxon>Pseudomonadota</taxon>
        <taxon>Alphaproteobacteria</taxon>
        <taxon>Hyphomicrobiales</taxon>
        <taxon>Phyllobacteriaceae</taxon>
        <taxon>Mesorhizobium</taxon>
    </lineage>
</organism>
<gene>
    <name evidence="7" type="ORF">ABUE31_04320</name>
</gene>